<dbReference type="EMBL" id="WIND01000014">
    <property type="protein sequence ID" value="MSU91011.1"/>
    <property type="molecule type" value="Genomic_DNA"/>
</dbReference>
<evidence type="ECO:0000256" key="6">
    <source>
        <dbReference type="SAM" id="MobiDB-lite"/>
    </source>
</evidence>
<accession>A0A6L5Z338</accession>
<dbReference type="InterPro" id="IPR050492">
    <property type="entry name" value="Bact_metal-bind_prot9"/>
</dbReference>
<sequence>MRTAAPFLTALLLAATAQAQPPRVAADIAPVHSLAAQVMAGLGTPELIVPPGASPHHYALKPSQSGALARAELLIRVGGGYTPWLEDAAAALAPDAAALVLLDAPGTAVLPLREDVVFDTAPNDTPNDTPQDTAQDPAQDPAREAAQGAAHEETANGRDREDLAADPHAWLDPGNAAAWTRAIAEALAAADPANAATYRANADEAVAALEALDAELRATLRPVAGRPYVVLHDAFQYFGAHYGVDALGAIAAGDNAAPGPRRIDAIRDTVADHGVTCIFAEPQQDTRLIDLAAEGAGARVGRLDPLGAGIPTGPGHYAATMRALADGLAGCLAQD</sequence>
<dbReference type="PANTHER" id="PTHR42953:SF3">
    <property type="entry name" value="HIGH-AFFINITY ZINC UPTAKE SYSTEM PROTEIN ZNUA"/>
    <property type="match status" value="1"/>
</dbReference>
<keyword evidence="5" id="KW-0862">Zinc</keyword>
<dbReference type="AlphaFoldDB" id="A0A6L5Z338"/>
<dbReference type="SUPFAM" id="SSF53807">
    <property type="entry name" value="Helical backbone' metal receptor"/>
    <property type="match status" value="1"/>
</dbReference>
<dbReference type="RefSeq" id="WP_154447738.1">
    <property type="nucleotide sequence ID" value="NZ_WIND01000014.1"/>
</dbReference>
<evidence type="ECO:0000256" key="1">
    <source>
        <dbReference type="ARBA" id="ARBA00011028"/>
    </source>
</evidence>
<dbReference type="Proteomes" id="UP000474957">
    <property type="component" value="Unassembled WGS sequence"/>
</dbReference>
<dbReference type="GO" id="GO:0046872">
    <property type="term" value="F:metal ion binding"/>
    <property type="evidence" value="ECO:0007669"/>
    <property type="project" value="InterPro"/>
</dbReference>
<keyword evidence="4 7" id="KW-0732">Signal</keyword>
<feature type="region of interest" description="Disordered" evidence="6">
    <location>
        <begin position="118"/>
        <end position="169"/>
    </location>
</feature>
<feature type="compositionally biased region" description="Polar residues" evidence="6">
    <location>
        <begin position="122"/>
        <end position="136"/>
    </location>
</feature>
<evidence type="ECO:0000256" key="2">
    <source>
        <dbReference type="ARBA" id="ARBA00015915"/>
    </source>
</evidence>
<dbReference type="PANTHER" id="PTHR42953">
    <property type="entry name" value="HIGH-AFFINITY ZINC UPTAKE SYSTEM PROTEIN ZNUA-RELATED"/>
    <property type="match status" value="1"/>
</dbReference>
<comment type="similarity">
    <text evidence="1">Belongs to the bacterial solute-binding protein 9 family.</text>
</comment>
<gene>
    <name evidence="8" type="ORF">GE300_15580</name>
</gene>
<evidence type="ECO:0000256" key="7">
    <source>
        <dbReference type="SAM" id="SignalP"/>
    </source>
</evidence>
<feature type="signal peptide" evidence="7">
    <location>
        <begin position="1"/>
        <end position="19"/>
    </location>
</feature>
<comment type="caution">
    <text evidence="8">The sequence shown here is derived from an EMBL/GenBank/DDBJ whole genome shotgun (WGS) entry which is preliminary data.</text>
</comment>
<organism evidence="8 9">
    <name type="scientific">Halovulum marinum</name>
    <dbReference type="NCBI Taxonomy" id="2662447"/>
    <lineage>
        <taxon>Bacteria</taxon>
        <taxon>Pseudomonadati</taxon>
        <taxon>Pseudomonadota</taxon>
        <taxon>Alphaproteobacteria</taxon>
        <taxon>Rhodobacterales</taxon>
        <taxon>Paracoccaceae</taxon>
        <taxon>Halovulum</taxon>
    </lineage>
</organism>
<reference evidence="8 9" key="1">
    <citation type="submission" date="2019-10" db="EMBL/GenBank/DDBJ databases">
        <title>Cognatihalovulum marinum gen. nov. sp. nov., a new member of the family Rhodobacteraceae isolated from deep seawater of the Northwest Indian Ocean.</title>
        <authorList>
            <person name="Ruan C."/>
            <person name="Wang J."/>
            <person name="Zheng X."/>
            <person name="Song L."/>
            <person name="Zhu Y."/>
            <person name="Huang Y."/>
            <person name="Lu Z."/>
            <person name="Du W."/>
            <person name="Huang L."/>
            <person name="Dai X."/>
        </authorList>
    </citation>
    <scope>NUCLEOTIDE SEQUENCE [LARGE SCALE GENOMIC DNA]</scope>
    <source>
        <strain evidence="8 9">2CG4</strain>
    </source>
</reference>
<dbReference type="Pfam" id="PF01297">
    <property type="entry name" value="ZnuA"/>
    <property type="match status" value="1"/>
</dbReference>
<keyword evidence="3" id="KW-0813">Transport</keyword>
<name>A0A6L5Z338_9RHOB</name>
<feature type="compositionally biased region" description="Basic and acidic residues" evidence="6">
    <location>
        <begin position="150"/>
        <end position="165"/>
    </location>
</feature>
<proteinExistence type="inferred from homology"/>
<keyword evidence="9" id="KW-1185">Reference proteome</keyword>
<evidence type="ECO:0000313" key="8">
    <source>
        <dbReference type="EMBL" id="MSU91011.1"/>
    </source>
</evidence>
<dbReference type="GO" id="GO:0006829">
    <property type="term" value="P:zinc ion transport"/>
    <property type="evidence" value="ECO:0007669"/>
    <property type="project" value="UniProtKB-KW"/>
</dbReference>
<protein>
    <recommendedName>
        <fullName evidence="2">High-affinity zinc uptake system protein ZnuA</fullName>
    </recommendedName>
</protein>
<dbReference type="InterPro" id="IPR006127">
    <property type="entry name" value="ZnuA-like"/>
</dbReference>
<feature type="chain" id="PRO_5026873373" description="High-affinity zinc uptake system protein ZnuA" evidence="7">
    <location>
        <begin position="20"/>
        <end position="335"/>
    </location>
</feature>
<evidence type="ECO:0000256" key="5">
    <source>
        <dbReference type="ARBA" id="ARBA00022906"/>
    </source>
</evidence>
<evidence type="ECO:0000256" key="3">
    <source>
        <dbReference type="ARBA" id="ARBA00022448"/>
    </source>
</evidence>
<dbReference type="Gene3D" id="3.40.50.1980">
    <property type="entry name" value="Nitrogenase molybdenum iron protein domain"/>
    <property type="match status" value="2"/>
</dbReference>
<evidence type="ECO:0000256" key="4">
    <source>
        <dbReference type="ARBA" id="ARBA00022729"/>
    </source>
</evidence>
<evidence type="ECO:0000313" key="9">
    <source>
        <dbReference type="Proteomes" id="UP000474957"/>
    </source>
</evidence>
<keyword evidence="5" id="KW-0406">Ion transport</keyword>
<keyword evidence="5" id="KW-0864">Zinc transport</keyword>